<dbReference type="PANTHER" id="PTHR37477:SF1">
    <property type="entry name" value="COBALT-PRECORRIN-5A HYDROLASE"/>
    <property type="match status" value="1"/>
</dbReference>
<dbReference type="PANTHER" id="PTHR37477">
    <property type="entry name" value="COBALT-PRECORRIN-5A HYDROLASE"/>
    <property type="match status" value="1"/>
</dbReference>
<dbReference type="GO" id="GO:0009236">
    <property type="term" value="P:cobalamin biosynthetic process"/>
    <property type="evidence" value="ECO:0007669"/>
    <property type="project" value="InterPro"/>
</dbReference>
<evidence type="ECO:0000259" key="1">
    <source>
        <dbReference type="Pfam" id="PF01890"/>
    </source>
</evidence>
<dbReference type="Pfam" id="PF01890">
    <property type="entry name" value="CbiG_C"/>
    <property type="match status" value="1"/>
</dbReference>
<dbReference type="OrthoDB" id="9781023at2"/>
<dbReference type="InterPro" id="IPR052553">
    <property type="entry name" value="CbiG_hydrolase"/>
</dbReference>
<dbReference type="Proteomes" id="UP000002620">
    <property type="component" value="Chromosome"/>
</dbReference>
<dbReference type="Pfam" id="PF11760">
    <property type="entry name" value="CbiG_N"/>
    <property type="match status" value="1"/>
</dbReference>
<dbReference type="EMBL" id="CP001785">
    <property type="protein sequence ID" value="ACX52071.1"/>
    <property type="molecule type" value="Genomic_DNA"/>
</dbReference>
<evidence type="ECO:0000259" key="2">
    <source>
        <dbReference type="Pfam" id="PF11760"/>
    </source>
</evidence>
<dbReference type="InterPro" id="IPR036518">
    <property type="entry name" value="CobE/GbiG_C_sf"/>
</dbReference>
<dbReference type="SUPFAM" id="SSF159664">
    <property type="entry name" value="CobE/GbiG C-terminal domain-like"/>
    <property type="match status" value="1"/>
</dbReference>
<dbReference type="SUPFAM" id="SSF159672">
    <property type="entry name" value="CbiG N-terminal domain-like"/>
    <property type="match status" value="1"/>
</dbReference>
<feature type="domain" description="Cobalamin biosynthesis central region" evidence="3">
    <location>
        <begin position="134"/>
        <end position="221"/>
    </location>
</feature>
<protein>
    <submittedName>
        <fullName evidence="4">Cobalamin (Vitamin B12) biosynthesis CbiG protein</fullName>
    </submittedName>
</protein>
<accession>C9RCU4</accession>
<dbReference type="RefSeq" id="WP_015738948.1">
    <property type="nucleotide sequence ID" value="NC_013385.1"/>
</dbReference>
<dbReference type="InterPro" id="IPR021744">
    <property type="entry name" value="CbiG_N"/>
</dbReference>
<dbReference type="AlphaFoldDB" id="C9RCU4"/>
<dbReference type="Gene3D" id="3.30.420.180">
    <property type="entry name" value="CobE/GbiG C-terminal domain"/>
    <property type="match status" value="1"/>
</dbReference>
<keyword evidence="5" id="KW-1185">Reference proteome</keyword>
<dbReference type="Pfam" id="PF11761">
    <property type="entry name" value="CbiG_mid"/>
    <property type="match status" value="1"/>
</dbReference>
<proteinExistence type="predicted"/>
<dbReference type="InterPro" id="IPR021745">
    <property type="entry name" value="CbiG_mid"/>
</dbReference>
<dbReference type="KEGG" id="adg:Adeg_0935"/>
<evidence type="ECO:0000313" key="5">
    <source>
        <dbReference type="Proteomes" id="UP000002620"/>
    </source>
</evidence>
<feature type="domain" description="Cobalamin synthesis G N-terminal" evidence="2">
    <location>
        <begin position="49"/>
        <end position="128"/>
    </location>
</feature>
<organism evidence="4 5">
    <name type="scientific">Ammonifex degensii (strain DSM 10501 / KC4)</name>
    <dbReference type="NCBI Taxonomy" id="429009"/>
    <lineage>
        <taxon>Bacteria</taxon>
        <taxon>Bacillati</taxon>
        <taxon>Bacillota</taxon>
        <taxon>Clostridia</taxon>
        <taxon>Thermoanaerobacterales</taxon>
        <taxon>Thermoanaerobacteraceae</taxon>
        <taxon>Ammonifex</taxon>
    </lineage>
</organism>
<name>C9RCU4_AMMDK</name>
<dbReference type="HOGENOM" id="CLU_028397_0_0_9"/>
<sequence length="350" mass="37986">MKELAVVVLGRRGKELARRLKEGLPSPVKVYLPRRLAEGEEAYDSLGELLADLFPKAQGIIWVGAVGTAVRLLAPLLRDKFSDPPVVVVDEGGRFAVSLLGGHHGANELAEKVAGILRAVPVITTASDSLGIISWDVFARQYNLALYPRAHLPRATRALLEGEEIWLYWDEDLPRLPLPWPPSVKVFSWRLGTTFPQEYPLTVWVSAKTLPEPPPFLALCPRKLVAGVGCRRGVKAEQVTLAIEETVKEAGFSLLALKALATVTLKQGEKGLEEAAVSLGLTLRYFSPEELAEVEKSWSDPLPASAFVKEKVGVGNICTTSALAAGGKRLLVPKRAFPGVTVALAELNWP</sequence>
<dbReference type="InterPro" id="IPR002750">
    <property type="entry name" value="CobE/GbiG_C"/>
</dbReference>
<evidence type="ECO:0000259" key="3">
    <source>
        <dbReference type="Pfam" id="PF11761"/>
    </source>
</evidence>
<reference evidence="4 5" key="1">
    <citation type="submission" date="2009-10" db="EMBL/GenBank/DDBJ databases">
        <title>Complete sequence of chromosome of Ammonifex degensii KC4.</title>
        <authorList>
            <consortium name="US DOE Joint Genome Institute"/>
            <person name="Kerfeld C."/>
            <person name="Goodner B."/>
            <person name="Huber H."/>
            <person name="Stetter K."/>
            <person name="Lucas S."/>
            <person name="Copeland A."/>
            <person name="Lapidus A."/>
            <person name="Glavina del Rio T."/>
            <person name="Dalin E."/>
            <person name="Tice H."/>
            <person name="Bruce D."/>
            <person name="Goodwin L."/>
            <person name="Pitluck S."/>
            <person name="Saunders E."/>
            <person name="Brettin T."/>
            <person name="Detter J.C."/>
            <person name="Han C."/>
            <person name="Larimer F."/>
            <person name="Land M."/>
            <person name="Hauser L."/>
            <person name="Kyrpides N."/>
            <person name="Ovchinnikova G."/>
            <person name="Richardson P."/>
        </authorList>
    </citation>
    <scope>NUCLEOTIDE SEQUENCE [LARGE SCALE GENOMIC DNA]</scope>
    <source>
        <strain evidence="5">DSM 10501 / KC4</strain>
    </source>
</reference>
<feature type="domain" description="CobE/GbiG C-terminal" evidence="1">
    <location>
        <begin position="224"/>
        <end position="345"/>
    </location>
</feature>
<dbReference type="Gene3D" id="3.40.50.11220">
    <property type="match status" value="1"/>
</dbReference>
<dbReference type="InterPro" id="IPR038029">
    <property type="entry name" value="GbiG_N_sf"/>
</dbReference>
<evidence type="ECO:0000313" key="4">
    <source>
        <dbReference type="EMBL" id="ACX52071.1"/>
    </source>
</evidence>
<gene>
    <name evidence="4" type="ordered locus">Adeg_0935</name>
</gene>
<dbReference type="STRING" id="429009.Adeg_0935"/>
<dbReference type="eggNOG" id="COG2073">
    <property type="taxonomic scope" value="Bacteria"/>
</dbReference>